<sequence length="247" mass="26814">MLRNCIATLCFALLLLPAAEAATVRTETILVTPPEQNASGSPAIPPEDLLPPIPDEAGADDAGGAMEEADPAEGIENPEEGQSSEVSPQNLLPVPEVHYGPEGLPAPVARMRDQLMEAARSGDVERMRMVLEGNEMMPTLSLAEIGDPVEFLKHSSGDGQGQEILAILLDVMEAGWVHVDAGTPQEMYIWPYFARYPFDKLTPEQKVEMYRIVTAADFAEMDAYGAWLFYRVGIGPDGTLHYFVAGE</sequence>
<feature type="compositionally biased region" description="Acidic residues" evidence="1">
    <location>
        <begin position="67"/>
        <end position="79"/>
    </location>
</feature>
<feature type="region of interest" description="Disordered" evidence="1">
    <location>
        <begin position="33"/>
        <end position="97"/>
    </location>
</feature>
<dbReference type="AlphaFoldDB" id="A0A0K6HVV8"/>
<evidence type="ECO:0000313" key="4">
    <source>
        <dbReference type="Proteomes" id="UP000183900"/>
    </source>
</evidence>
<evidence type="ECO:0000256" key="2">
    <source>
        <dbReference type="SAM" id="SignalP"/>
    </source>
</evidence>
<keyword evidence="4" id="KW-1185">Reference proteome</keyword>
<dbReference type="Proteomes" id="UP000183900">
    <property type="component" value="Unassembled WGS sequence"/>
</dbReference>
<feature type="compositionally biased region" description="Polar residues" evidence="1">
    <location>
        <begin position="80"/>
        <end position="90"/>
    </location>
</feature>
<accession>A0A0K6HVV8</accession>
<protein>
    <submittedName>
        <fullName evidence="3">Uncharacterized protein</fullName>
    </submittedName>
</protein>
<dbReference type="OrthoDB" id="9809589at2"/>
<dbReference type="EMBL" id="CYHE01000003">
    <property type="protein sequence ID" value="CUA95049.1"/>
    <property type="molecule type" value="Genomic_DNA"/>
</dbReference>
<keyword evidence="2" id="KW-0732">Signal</keyword>
<organism evidence="3 4">
    <name type="scientific">Pannonibacter indicus</name>
    <dbReference type="NCBI Taxonomy" id="466044"/>
    <lineage>
        <taxon>Bacteria</taxon>
        <taxon>Pseudomonadati</taxon>
        <taxon>Pseudomonadota</taxon>
        <taxon>Alphaproteobacteria</taxon>
        <taxon>Hyphomicrobiales</taxon>
        <taxon>Stappiaceae</taxon>
        <taxon>Pannonibacter</taxon>
    </lineage>
</organism>
<evidence type="ECO:0000256" key="1">
    <source>
        <dbReference type="SAM" id="MobiDB-lite"/>
    </source>
</evidence>
<feature type="chain" id="PRO_5005504875" evidence="2">
    <location>
        <begin position="22"/>
        <end position="247"/>
    </location>
</feature>
<evidence type="ECO:0000313" key="3">
    <source>
        <dbReference type="EMBL" id="CUA95049.1"/>
    </source>
</evidence>
<feature type="signal peptide" evidence="2">
    <location>
        <begin position="1"/>
        <end position="21"/>
    </location>
</feature>
<gene>
    <name evidence="3" type="ORF">Ga0061067_103410</name>
</gene>
<proteinExistence type="predicted"/>
<reference evidence="4" key="1">
    <citation type="submission" date="2015-08" db="EMBL/GenBank/DDBJ databases">
        <authorList>
            <person name="Varghese N."/>
        </authorList>
    </citation>
    <scope>NUCLEOTIDE SEQUENCE [LARGE SCALE GENOMIC DNA]</scope>
    <source>
        <strain evidence="4">DSM 23407</strain>
    </source>
</reference>
<feature type="compositionally biased region" description="Pro residues" evidence="1">
    <location>
        <begin position="43"/>
        <end position="54"/>
    </location>
</feature>
<name>A0A0K6HVV8_9HYPH</name>